<proteinExistence type="predicted"/>
<dbReference type="FunFam" id="2.20.110.10:FF:000002">
    <property type="entry name" value="Phosphatidylinositol 4-phosphate 5-kinase 8"/>
    <property type="match status" value="1"/>
</dbReference>
<protein>
    <recommendedName>
        <fullName evidence="1">1-phosphatidylinositol-4-phosphate 5-kinase</fullName>
        <ecNumber evidence="1">2.7.1.68</ecNumber>
    </recommendedName>
</protein>
<dbReference type="Pfam" id="PF01504">
    <property type="entry name" value="PIP5K"/>
    <property type="match status" value="1"/>
</dbReference>
<accession>A0AAD9MG83</accession>
<dbReference type="PROSITE" id="PS51455">
    <property type="entry name" value="PIPK"/>
    <property type="match status" value="1"/>
</dbReference>
<name>A0AAD9MG83_PROWI</name>
<dbReference type="SMART" id="SM00698">
    <property type="entry name" value="MORN"/>
    <property type="match status" value="8"/>
</dbReference>
<dbReference type="PANTHER" id="PTHR23086">
    <property type="entry name" value="PHOSPHATIDYLINOSITOL-4-PHOSPHATE 5-KINASE"/>
    <property type="match status" value="1"/>
</dbReference>
<keyword evidence="7" id="KW-1185">Reference proteome</keyword>
<keyword evidence="3" id="KW-0067">ATP-binding</keyword>
<feature type="domain" description="PIPK" evidence="5">
    <location>
        <begin position="395"/>
        <end position="665"/>
    </location>
</feature>
<evidence type="ECO:0000256" key="1">
    <source>
        <dbReference type="ARBA" id="ARBA00012172"/>
    </source>
</evidence>
<dbReference type="InterPro" id="IPR002498">
    <property type="entry name" value="PInositol-4-P-4/5-kinase_core"/>
</dbReference>
<dbReference type="GO" id="GO:0016308">
    <property type="term" value="F:1-phosphatidylinositol-4-phosphate 5-kinase activity"/>
    <property type="evidence" value="ECO:0007669"/>
    <property type="project" value="UniProtKB-EC"/>
</dbReference>
<sequence>MTSRLGKVLLGPNANLGVLQLEGIQARELAWPNGEIYRGGWKNGKPEGQGVHTWPDGDVYEGGWHDGLKHGWGRYTWSHAAVYEGEWSQGMPHGYGVFSSAHGSGYRGGWKDGRRHGVGSKRYSSGDLHEGLWIDGRAEGPGRYRWRDGAEYDGDWLGGRMHGRGTFKLADRRYDGEWRRGLAHGVGVLTFADGSTYEGYWRAGKRHGVGLVRPGPAGGLEAAASGACLPAYRPAPLIGEGGDALVEGDAVLAAGDRPGGTEDIAAYKVDGLGLGDYLSTELAMSDAGQAGLPRSRQSLQDVMASTANHLDEAEPPSEEILNGPSSPPHSIPLATSHQDSFTVCHFADDLALGRLALPRRALEGARALERAGGRRRGAPTARGPRKGSRPGDTVFKGHHSYDLVLNLQLGVRHTLSTLGAPAGRLIAEHFRESVSLRFPSAGSQLTPPHASRDFHWKDYCPTVFRELRRRAGVDGTAYVLSLCASGALRELGAAGKSGSVLFASADGALIVKTVARREVGSLLRMLPAYVAHLDRNPGSVLLRFFGVHRIKARGGRKVRLVVMNNVFPVGAALTRCYDLKGSSLGRTAGGKGEEGGGGGVGYGGGVLCGVDGSPLLCRRTSIMHTPPGWTHHMHGYDDTHIYIHIYHSLHTTHLIHALILPPHTN</sequence>
<keyword evidence="3" id="KW-0418">Kinase</keyword>
<evidence type="ECO:0000313" key="6">
    <source>
        <dbReference type="EMBL" id="KAK2076274.1"/>
    </source>
</evidence>
<dbReference type="GO" id="GO:0046854">
    <property type="term" value="P:phosphatidylinositol phosphate biosynthetic process"/>
    <property type="evidence" value="ECO:0007669"/>
    <property type="project" value="TreeGrafter"/>
</dbReference>
<evidence type="ECO:0000259" key="5">
    <source>
        <dbReference type="PROSITE" id="PS51455"/>
    </source>
</evidence>
<evidence type="ECO:0000313" key="7">
    <source>
        <dbReference type="Proteomes" id="UP001255856"/>
    </source>
</evidence>
<feature type="region of interest" description="Disordered" evidence="4">
    <location>
        <begin position="367"/>
        <end position="394"/>
    </location>
</feature>
<dbReference type="PANTHER" id="PTHR23086:SF8">
    <property type="entry name" value="PHOSPHATIDYLINOSITOL 5-PHOSPHATE 4-KINASE, ISOFORM A"/>
    <property type="match status" value="1"/>
</dbReference>
<evidence type="ECO:0000256" key="4">
    <source>
        <dbReference type="SAM" id="MobiDB-lite"/>
    </source>
</evidence>
<dbReference type="EMBL" id="JASFZW010000011">
    <property type="protein sequence ID" value="KAK2076274.1"/>
    <property type="molecule type" value="Genomic_DNA"/>
</dbReference>
<organism evidence="6 7">
    <name type="scientific">Prototheca wickerhamii</name>
    <dbReference type="NCBI Taxonomy" id="3111"/>
    <lineage>
        <taxon>Eukaryota</taxon>
        <taxon>Viridiplantae</taxon>
        <taxon>Chlorophyta</taxon>
        <taxon>core chlorophytes</taxon>
        <taxon>Trebouxiophyceae</taxon>
        <taxon>Chlorellales</taxon>
        <taxon>Chlorellaceae</taxon>
        <taxon>Prototheca</taxon>
    </lineage>
</organism>
<evidence type="ECO:0000256" key="2">
    <source>
        <dbReference type="ARBA" id="ARBA00022737"/>
    </source>
</evidence>
<feature type="region of interest" description="Disordered" evidence="4">
    <location>
        <begin position="310"/>
        <end position="334"/>
    </location>
</feature>
<dbReference type="Pfam" id="PF02493">
    <property type="entry name" value="MORN"/>
    <property type="match status" value="8"/>
</dbReference>
<dbReference type="InterPro" id="IPR027484">
    <property type="entry name" value="PInositol-4-P-5-kinase_N"/>
</dbReference>
<dbReference type="SMART" id="SM00330">
    <property type="entry name" value="PIPKc"/>
    <property type="match status" value="1"/>
</dbReference>
<dbReference type="GO" id="GO:0005524">
    <property type="term" value="F:ATP binding"/>
    <property type="evidence" value="ECO:0007669"/>
    <property type="project" value="UniProtKB-UniRule"/>
</dbReference>
<evidence type="ECO:0000256" key="3">
    <source>
        <dbReference type="PROSITE-ProRule" id="PRU00781"/>
    </source>
</evidence>
<feature type="compositionally biased region" description="Basic residues" evidence="4">
    <location>
        <begin position="373"/>
        <end position="388"/>
    </location>
</feature>
<dbReference type="Gene3D" id="3.30.800.10">
    <property type="entry name" value="Phosphatidylinositol Phosphate Kinase II Beta"/>
    <property type="match status" value="1"/>
</dbReference>
<keyword evidence="2" id="KW-0677">Repeat</keyword>
<dbReference type="EC" id="2.7.1.68" evidence="1"/>
<dbReference type="SUPFAM" id="SSF82185">
    <property type="entry name" value="Histone H3 K4-specific methyltransferase SET7/9 N-terminal domain"/>
    <property type="match status" value="2"/>
</dbReference>
<dbReference type="Proteomes" id="UP001255856">
    <property type="component" value="Unassembled WGS sequence"/>
</dbReference>
<dbReference type="InterPro" id="IPR023610">
    <property type="entry name" value="PInositol-4/5-P-5/4-kinase"/>
</dbReference>
<gene>
    <name evidence="6" type="ORF">QBZ16_001206</name>
</gene>
<reference evidence="6" key="1">
    <citation type="submission" date="2021-01" db="EMBL/GenBank/DDBJ databases">
        <authorList>
            <person name="Eckstrom K.M.E."/>
        </authorList>
    </citation>
    <scope>NUCLEOTIDE SEQUENCE</scope>
    <source>
        <strain evidence="6">UVCC 0001</strain>
    </source>
</reference>
<dbReference type="InterPro" id="IPR003409">
    <property type="entry name" value="MORN"/>
</dbReference>
<dbReference type="AlphaFoldDB" id="A0AAD9MG83"/>
<keyword evidence="3" id="KW-0547">Nucleotide-binding</keyword>
<dbReference type="Gene3D" id="2.20.110.10">
    <property type="entry name" value="Histone H3 K4-specific methyltransferase SET7/9 N-terminal domain"/>
    <property type="match status" value="4"/>
</dbReference>
<dbReference type="GO" id="GO:0005886">
    <property type="term" value="C:plasma membrane"/>
    <property type="evidence" value="ECO:0007669"/>
    <property type="project" value="TreeGrafter"/>
</dbReference>
<keyword evidence="3" id="KW-0808">Transferase</keyword>
<comment type="caution">
    <text evidence="6">The sequence shown here is derived from an EMBL/GenBank/DDBJ whole genome shotgun (WGS) entry which is preliminary data.</text>
</comment>
<dbReference type="SUPFAM" id="SSF56104">
    <property type="entry name" value="SAICAR synthase-like"/>
    <property type="match status" value="1"/>
</dbReference>